<accession>A0ABR8QVU5</accession>
<protein>
    <submittedName>
        <fullName evidence="1">Uncharacterized protein</fullName>
    </submittedName>
</protein>
<name>A0ABR8QVU5_9BACI</name>
<gene>
    <name evidence="1" type="ORF">H9655_21690</name>
</gene>
<organism evidence="1 2">
    <name type="scientific">Cytobacillus stercorigallinarum</name>
    <dbReference type="NCBI Taxonomy" id="2762240"/>
    <lineage>
        <taxon>Bacteria</taxon>
        <taxon>Bacillati</taxon>
        <taxon>Bacillota</taxon>
        <taxon>Bacilli</taxon>
        <taxon>Bacillales</taxon>
        <taxon>Bacillaceae</taxon>
        <taxon>Cytobacillus</taxon>
    </lineage>
</organism>
<dbReference type="RefSeq" id="WP_191817312.1">
    <property type="nucleotide sequence ID" value="NZ_JACSQT010000022.1"/>
</dbReference>
<comment type="caution">
    <text evidence="1">The sequence shown here is derived from an EMBL/GenBank/DDBJ whole genome shotgun (WGS) entry which is preliminary data.</text>
</comment>
<keyword evidence="2" id="KW-1185">Reference proteome</keyword>
<sequence>MKQKAKGKVYILLKKSNRQGKKVYSQSIYSFGSMPGALEKMYWLRDHPEEFPTKLKKQGFDLVDLYDWIWTIETRRKKNGKPFDVFG</sequence>
<reference evidence="1 2" key="1">
    <citation type="submission" date="2020-08" db="EMBL/GenBank/DDBJ databases">
        <title>A Genomic Blueprint of the Chicken Gut Microbiome.</title>
        <authorList>
            <person name="Gilroy R."/>
            <person name="Ravi A."/>
            <person name="Getino M."/>
            <person name="Pursley I."/>
            <person name="Horton D.L."/>
            <person name="Alikhan N.-F."/>
            <person name="Baker D."/>
            <person name="Gharbi K."/>
            <person name="Hall N."/>
            <person name="Watson M."/>
            <person name="Adriaenssens E.M."/>
            <person name="Foster-Nyarko E."/>
            <person name="Jarju S."/>
            <person name="Secka A."/>
            <person name="Antonio M."/>
            <person name="Oren A."/>
            <person name="Chaudhuri R."/>
            <person name="La Ragione R.M."/>
            <person name="Hildebrand F."/>
            <person name="Pallen M.J."/>
        </authorList>
    </citation>
    <scope>NUCLEOTIDE SEQUENCE [LARGE SCALE GENOMIC DNA]</scope>
    <source>
        <strain evidence="1 2">Sa5YUA1</strain>
    </source>
</reference>
<proteinExistence type="predicted"/>
<dbReference type="Proteomes" id="UP000657931">
    <property type="component" value="Unassembled WGS sequence"/>
</dbReference>
<dbReference type="EMBL" id="JACSQT010000022">
    <property type="protein sequence ID" value="MBD7939660.1"/>
    <property type="molecule type" value="Genomic_DNA"/>
</dbReference>
<evidence type="ECO:0000313" key="2">
    <source>
        <dbReference type="Proteomes" id="UP000657931"/>
    </source>
</evidence>
<evidence type="ECO:0000313" key="1">
    <source>
        <dbReference type="EMBL" id="MBD7939660.1"/>
    </source>
</evidence>